<evidence type="ECO:0000313" key="3">
    <source>
        <dbReference type="Proteomes" id="UP001150830"/>
    </source>
</evidence>
<evidence type="ECO:0000313" key="2">
    <source>
        <dbReference type="EMBL" id="MCY0965679.1"/>
    </source>
</evidence>
<dbReference type="AlphaFoldDB" id="A0A9X3IT95"/>
<keyword evidence="3" id="KW-1185">Reference proteome</keyword>
<comment type="caution">
    <text evidence="2">The sequence shown here is derived from an EMBL/GenBank/DDBJ whole genome shotgun (WGS) entry which is preliminary data.</text>
</comment>
<feature type="domain" description="Schlafen AlbA-2" evidence="1">
    <location>
        <begin position="19"/>
        <end position="149"/>
    </location>
</feature>
<dbReference type="InterPro" id="IPR038461">
    <property type="entry name" value="Schlafen_AlbA_2_dom_sf"/>
</dbReference>
<dbReference type="Proteomes" id="UP001150830">
    <property type="component" value="Unassembled WGS sequence"/>
</dbReference>
<dbReference type="RefSeq" id="WP_283173892.1">
    <property type="nucleotide sequence ID" value="NZ_JAPNOA010000028.1"/>
</dbReference>
<gene>
    <name evidence="2" type="ORF">OUO13_10805</name>
</gene>
<evidence type="ECO:0000259" key="1">
    <source>
        <dbReference type="Pfam" id="PF04326"/>
    </source>
</evidence>
<proteinExistence type="predicted"/>
<name>A0A9X3IT95_9GAMM</name>
<accession>A0A9X3IT95</accession>
<protein>
    <submittedName>
        <fullName evidence="2">DNA binding domain-containing protein</fullName>
    </submittedName>
</protein>
<dbReference type="EMBL" id="JAPNOA010000028">
    <property type="protein sequence ID" value="MCY0965679.1"/>
    <property type="molecule type" value="Genomic_DNA"/>
</dbReference>
<dbReference type="Pfam" id="PF04326">
    <property type="entry name" value="SLFN_AlbA_2"/>
    <property type="match status" value="1"/>
</dbReference>
<dbReference type="InterPro" id="IPR007421">
    <property type="entry name" value="Schlafen_AlbA_2_dom"/>
</dbReference>
<dbReference type="Gene3D" id="3.30.565.60">
    <property type="match status" value="1"/>
</dbReference>
<sequence length="426" mass="48193">MISREQLAKDLLYYVRLGEDSSIKFKAVLFSSDNGKGNKPVAPDKDKLANEIAAFANGMGGRMVLGVNDKTRDVEGIDDDKVAMTEEWIVTISQQKIDPPVRIHTRRVQLPNRAGDMKTVICVDIPRSISVHQSAGRYYQRIGSTKQEMRPDVLARLFQQRSQSRLIRFDETLVTDTSLENIDPGLKQRFLRTGTPEHQQFRKLHLTAEDDFTPLDSPERWGLSLCGVLLLTANPTEWLSNAYIQCVAYSGRERDANDQLDAQDQSGPLDQQINAAFDFVRRNMRVAATKEIGRIDIPQYDLGAVFEAIVNAVAHRDYSMTGRRIRLHLFADRLELFSPGALPNSLTLDGLMENTVTRNEALVSLLSRYYSAREETGRQALIERRGEGVPKIINNSLRLSGREPQYQLIDDELKLTIWAAHKDIHS</sequence>
<dbReference type="PANTHER" id="PTHR30595">
    <property type="entry name" value="GLPR-RELATED TRANSCRIPTIONAL REPRESSOR"/>
    <property type="match status" value="1"/>
</dbReference>
<dbReference type="InterPro" id="IPR038475">
    <property type="entry name" value="RecG_C_sf"/>
</dbReference>
<organism evidence="2 3">
    <name type="scientific">Parathalassolituus penaei</name>
    <dbReference type="NCBI Taxonomy" id="2997323"/>
    <lineage>
        <taxon>Bacteria</taxon>
        <taxon>Pseudomonadati</taxon>
        <taxon>Pseudomonadota</taxon>
        <taxon>Gammaproteobacteria</taxon>
        <taxon>Oceanospirillales</taxon>
        <taxon>Oceanospirillaceae</taxon>
        <taxon>Parathalassolituus</taxon>
    </lineage>
</organism>
<dbReference type="PANTHER" id="PTHR30595:SF6">
    <property type="entry name" value="SCHLAFEN ALBA-2 DOMAIN-CONTAINING PROTEIN"/>
    <property type="match status" value="1"/>
</dbReference>
<dbReference type="Pfam" id="PF13749">
    <property type="entry name" value="HATPase_c_4"/>
    <property type="match status" value="1"/>
</dbReference>
<dbReference type="Gene3D" id="3.30.950.30">
    <property type="entry name" value="Schlafen, AAA domain"/>
    <property type="match status" value="1"/>
</dbReference>
<reference evidence="2" key="1">
    <citation type="submission" date="2022-11" db="EMBL/GenBank/DDBJ databases">
        <title>Parathalassolutuus dongxingensis gen. nov., sp. nov., a novel member of family Oceanospirillaceae isolated from a coastal shrimp pond in Guangxi, China.</title>
        <authorList>
            <person name="Chen H."/>
        </authorList>
    </citation>
    <scope>NUCLEOTIDE SEQUENCE</scope>
    <source>
        <strain evidence="2">G-43</strain>
    </source>
</reference>